<evidence type="ECO:0000256" key="1">
    <source>
        <dbReference type="SAM" id="MobiDB-lite"/>
    </source>
</evidence>
<evidence type="ECO:0000313" key="4">
    <source>
        <dbReference type="EMBL" id="CAB4700025.1"/>
    </source>
</evidence>
<dbReference type="InterPro" id="IPR007060">
    <property type="entry name" value="FtsL/DivIC"/>
</dbReference>
<reference evidence="5" key="1">
    <citation type="submission" date="2020-05" db="EMBL/GenBank/DDBJ databases">
        <authorList>
            <person name="Chiriac C."/>
            <person name="Salcher M."/>
            <person name="Ghai R."/>
            <person name="Kavagutti S V."/>
        </authorList>
    </citation>
    <scope>NUCLEOTIDE SEQUENCE</scope>
</reference>
<dbReference type="EMBL" id="CAEZXT010000044">
    <property type="protein sequence ID" value="CAB4700025.1"/>
    <property type="molecule type" value="Genomic_DNA"/>
</dbReference>
<dbReference type="AlphaFoldDB" id="A0A6J7BYN7"/>
<feature type="region of interest" description="Disordered" evidence="1">
    <location>
        <begin position="1"/>
        <end position="29"/>
    </location>
</feature>
<name>A0A6J7BYN7_9ZZZZ</name>
<evidence type="ECO:0000313" key="5">
    <source>
        <dbReference type="EMBL" id="CAB4849994.1"/>
    </source>
</evidence>
<evidence type="ECO:0000313" key="2">
    <source>
        <dbReference type="EMBL" id="CAB4580269.1"/>
    </source>
</evidence>
<accession>A0A6J7BYN7</accession>
<proteinExistence type="predicted"/>
<gene>
    <name evidence="2" type="ORF">UFOPK1773_00094</name>
    <name evidence="3" type="ORF">UFOPK2288_00412</name>
    <name evidence="4" type="ORF">UFOPK2589_00787</name>
    <name evidence="5" type="ORF">UFOPK3287_00672</name>
</gene>
<sequence length="149" mass="16819">MVTRRSPYARGPRQSRYSRTRNNSRSRGSGRALTLGIILFILAFTLAPPTQRYFAQRAQISAVKAQLHAGDIALADAKRELERWRDPSYIKSQARERLHFVMPGERQYIVTDSTQATQEAPATAVSKDLPSGLPWYNRVISSITEVQNS</sequence>
<dbReference type="Pfam" id="PF04977">
    <property type="entry name" value="DivIC"/>
    <property type="match status" value="1"/>
</dbReference>
<protein>
    <submittedName>
        <fullName evidence="5">Unannotated protein</fullName>
    </submittedName>
</protein>
<dbReference type="EMBL" id="CAEZUA010000003">
    <property type="protein sequence ID" value="CAB4580269.1"/>
    <property type="molecule type" value="Genomic_DNA"/>
</dbReference>
<organism evidence="5">
    <name type="scientific">freshwater metagenome</name>
    <dbReference type="NCBI Taxonomy" id="449393"/>
    <lineage>
        <taxon>unclassified sequences</taxon>
        <taxon>metagenomes</taxon>
        <taxon>ecological metagenomes</taxon>
    </lineage>
</organism>
<dbReference type="EMBL" id="CAFBJH010000034">
    <property type="protein sequence ID" value="CAB4849994.1"/>
    <property type="molecule type" value="Genomic_DNA"/>
</dbReference>
<evidence type="ECO:0000313" key="3">
    <source>
        <dbReference type="EMBL" id="CAB4660434.1"/>
    </source>
</evidence>
<dbReference type="EMBL" id="CAEZWS010000013">
    <property type="protein sequence ID" value="CAB4660434.1"/>
    <property type="molecule type" value="Genomic_DNA"/>
</dbReference>